<dbReference type="GO" id="GO:0004672">
    <property type="term" value="F:protein kinase activity"/>
    <property type="evidence" value="ECO:0007669"/>
    <property type="project" value="InterPro"/>
</dbReference>
<evidence type="ECO:0000313" key="2">
    <source>
        <dbReference type="EMBL" id="CAB9518099.1"/>
    </source>
</evidence>
<dbReference type="SUPFAM" id="SSF56112">
    <property type="entry name" value="Protein kinase-like (PK-like)"/>
    <property type="match status" value="1"/>
</dbReference>
<evidence type="ECO:0000313" key="3">
    <source>
        <dbReference type="Proteomes" id="UP001153069"/>
    </source>
</evidence>
<dbReference type="Proteomes" id="UP001153069">
    <property type="component" value="Unassembled WGS sequence"/>
</dbReference>
<dbReference type="PROSITE" id="PS00109">
    <property type="entry name" value="PROTEIN_KINASE_TYR"/>
    <property type="match status" value="1"/>
</dbReference>
<organism evidence="2 3">
    <name type="scientific">Seminavis robusta</name>
    <dbReference type="NCBI Taxonomy" id="568900"/>
    <lineage>
        <taxon>Eukaryota</taxon>
        <taxon>Sar</taxon>
        <taxon>Stramenopiles</taxon>
        <taxon>Ochrophyta</taxon>
        <taxon>Bacillariophyta</taxon>
        <taxon>Bacillariophyceae</taxon>
        <taxon>Bacillariophycidae</taxon>
        <taxon>Naviculales</taxon>
        <taxon>Naviculaceae</taxon>
        <taxon>Seminavis</taxon>
    </lineage>
</organism>
<dbReference type="Pfam" id="PF00069">
    <property type="entry name" value="Pkinase"/>
    <property type="match status" value="1"/>
</dbReference>
<dbReference type="SMART" id="SM00220">
    <property type="entry name" value="S_TKc"/>
    <property type="match status" value="1"/>
</dbReference>
<sequence length="729" mass="80455">MYLTEDEFDHSSPLSELLSKLSENIKKSIANVQTYHPSADKENAPSSSTDIDTYQTLQQELQQQCFEALLCRSELTLSKIQNLYDRHNALKDKIYVNCCKGNESQQSQTGDHPAISLDGRRFHKDKGASPPTIHDSTAGEQGKKLRQELSALVSQEAKQSLLAFQEYVSNLFKAATETNDKSCVENTVKAILDWEGAVFDGTDKSFARPPTYVDCETDVDQPILHAIVCRIIHIIEDKEEPSDDATVIFAASDIGVTTEQSIARTSSTSGSDVTMQTHTKHLAVRLPAMVHSPLEIKTAPADSKKFIRRTDKGRFQIIGHLSKKLEHAFNFGGAGVDASAIGVTLTQLSVAVIEVELSGTGTADAEIAGISTGLAPLGLDSNMEKQHDALPGSNNANESGFVLLAGAILYANRKGISYREMKISPMSPQEEGFDVIYHLGSGAFANAFEIGEEEFMKVPHYSANQAKSLEEEAKILKILGDIENAPESIPSLTNHHAEHLLSNLHVTLRDEVSNIIGLRLKGIIGVSLNKLQREFWGKISKTAIAQVCGALQFAHQNGIFHLDVRPGNIIVKHNEEDATTQVLLGDWGCATLERKLKSFRGCTPYAHDSLLGKHASCNPDVKSELDFASLTYTIIHVTEGRLPWLSEFDRPRNVESKDVEKRRSFVDRWFEEKTKEVLPDDCTHLLESWKMMFLAGDPSERQLLPVSALDSVADELMPGGLKSPRDYLY</sequence>
<feature type="domain" description="Protein kinase" evidence="1">
    <location>
        <begin position="433"/>
        <end position="717"/>
    </location>
</feature>
<dbReference type="InterPro" id="IPR011009">
    <property type="entry name" value="Kinase-like_dom_sf"/>
</dbReference>
<accession>A0A9N8EF92</accession>
<keyword evidence="2" id="KW-0418">Kinase</keyword>
<dbReference type="AlphaFoldDB" id="A0A9N8EF92"/>
<name>A0A9N8EF92_9STRA</name>
<gene>
    <name evidence="2" type="ORF">SEMRO_906_G218630.1</name>
</gene>
<reference evidence="2" key="1">
    <citation type="submission" date="2020-06" db="EMBL/GenBank/DDBJ databases">
        <authorList>
            <consortium name="Plant Systems Biology data submission"/>
        </authorList>
    </citation>
    <scope>NUCLEOTIDE SEQUENCE</scope>
    <source>
        <strain evidence="2">D6</strain>
    </source>
</reference>
<evidence type="ECO:0000259" key="1">
    <source>
        <dbReference type="PROSITE" id="PS50011"/>
    </source>
</evidence>
<dbReference type="Gene3D" id="1.10.510.10">
    <property type="entry name" value="Transferase(Phosphotransferase) domain 1"/>
    <property type="match status" value="1"/>
</dbReference>
<dbReference type="EMBL" id="CAICTM010000904">
    <property type="protein sequence ID" value="CAB9518099.1"/>
    <property type="molecule type" value="Genomic_DNA"/>
</dbReference>
<dbReference type="InterPro" id="IPR008266">
    <property type="entry name" value="Tyr_kinase_AS"/>
</dbReference>
<dbReference type="GO" id="GO:0005524">
    <property type="term" value="F:ATP binding"/>
    <property type="evidence" value="ECO:0007669"/>
    <property type="project" value="InterPro"/>
</dbReference>
<comment type="caution">
    <text evidence="2">The sequence shown here is derived from an EMBL/GenBank/DDBJ whole genome shotgun (WGS) entry which is preliminary data.</text>
</comment>
<dbReference type="OrthoDB" id="10673684at2759"/>
<keyword evidence="3" id="KW-1185">Reference proteome</keyword>
<proteinExistence type="predicted"/>
<keyword evidence="2" id="KW-0808">Transferase</keyword>
<protein>
    <submittedName>
        <fullName evidence="2">Serine threonine protein kinase</fullName>
    </submittedName>
</protein>
<dbReference type="InterPro" id="IPR000719">
    <property type="entry name" value="Prot_kinase_dom"/>
</dbReference>
<dbReference type="PROSITE" id="PS50011">
    <property type="entry name" value="PROTEIN_KINASE_DOM"/>
    <property type="match status" value="1"/>
</dbReference>